<evidence type="ECO:0000313" key="9">
    <source>
        <dbReference type="EMBL" id="KAB5569323.1"/>
    </source>
</evidence>
<dbReference type="AlphaFoldDB" id="A0A5N5NRE7"/>
<feature type="domain" description="BHLH" evidence="8">
    <location>
        <begin position="443"/>
        <end position="492"/>
    </location>
</feature>
<evidence type="ECO:0000259" key="8">
    <source>
        <dbReference type="PROSITE" id="PS50888"/>
    </source>
</evidence>
<dbReference type="Pfam" id="PF14215">
    <property type="entry name" value="bHLH-MYC_N"/>
    <property type="match status" value="1"/>
</dbReference>
<comment type="caution">
    <text evidence="9">The sequence shown here is derived from an EMBL/GenBank/DDBJ whole genome shotgun (WGS) entry which is preliminary data.</text>
</comment>
<dbReference type="Pfam" id="PF22754">
    <property type="entry name" value="bHLH-TF_ACT-like_plant"/>
    <property type="match status" value="1"/>
</dbReference>
<accession>A0A5N5NRE7</accession>
<dbReference type="PANTHER" id="PTHR11514:SF47">
    <property type="entry name" value="TRANSCRIPTION FACTOR BHLH13"/>
    <property type="match status" value="1"/>
</dbReference>
<evidence type="ECO:0000256" key="6">
    <source>
        <dbReference type="SAM" id="Coils"/>
    </source>
</evidence>
<dbReference type="GO" id="GO:0046983">
    <property type="term" value="F:protein dimerization activity"/>
    <property type="evidence" value="ECO:0007669"/>
    <property type="project" value="InterPro"/>
</dbReference>
<dbReference type="InterPro" id="IPR036638">
    <property type="entry name" value="HLH_DNA-bd_sf"/>
</dbReference>
<feature type="compositionally biased region" description="Basic and acidic residues" evidence="7">
    <location>
        <begin position="440"/>
        <end position="454"/>
    </location>
</feature>
<dbReference type="Proteomes" id="UP000326939">
    <property type="component" value="Chromosome 2"/>
</dbReference>
<reference evidence="10" key="1">
    <citation type="journal article" date="2019" name="Gigascience">
        <title>De novo genome assembly of the endangered Acer yangbiense, a plant species with extremely small populations endemic to Yunnan Province, China.</title>
        <authorList>
            <person name="Yang J."/>
            <person name="Wariss H.M."/>
            <person name="Tao L."/>
            <person name="Zhang R."/>
            <person name="Yun Q."/>
            <person name="Hollingsworth P."/>
            <person name="Dao Z."/>
            <person name="Luo G."/>
            <person name="Guo H."/>
            <person name="Ma Y."/>
            <person name="Sun W."/>
        </authorList>
    </citation>
    <scope>NUCLEOTIDE SEQUENCE [LARGE SCALE GENOMIC DNA]</scope>
    <source>
        <strain evidence="10">cv. br00</strain>
    </source>
</reference>
<proteinExistence type="predicted"/>
<dbReference type="Pfam" id="PF00010">
    <property type="entry name" value="HLH"/>
    <property type="match status" value="1"/>
</dbReference>
<evidence type="ECO:0000256" key="2">
    <source>
        <dbReference type="ARBA" id="ARBA00023015"/>
    </source>
</evidence>
<gene>
    <name evidence="9" type="ORF">DKX38_003116</name>
</gene>
<keyword evidence="3 5" id="KW-0804">Transcription</keyword>
<evidence type="ECO:0000256" key="4">
    <source>
        <dbReference type="ARBA" id="ARBA00023242"/>
    </source>
</evidence>
<dbReference type="EMBL" id="VDCV01000002">
    <property type="protein sequence ID" value="KAB5569323.1"/>
    <property type="molecule type" value="Genomic_DNA"/>
</dbReference>
<keyword evidence="6" id="KW-0175">Coiled coil</keyword>
<feature type="region of interest" description="Disordered" evidence="7">
    <location>
        <begin position="404"/>
        <end position="454"/>
    </location>
</feature>
<dbReference type="CDD" id="cd11449">
    <property type="entry name" value="bHLH_AtAIB_like"/>
    <property type="match status" value="1"/>
</dbReference>
<dbReference type="InterPro" id="IPR025610">
    <property type="entry name" value="MYC/MYB_N"/>
</dbReference>
<protein>
    <recommendedName>
        <fullName evidence="5">Transcription factor</fullName>
        <shortName evidence="5">bHLH transcription factor</shortName>
    </recommendedName>
    <alternativeName>
        <fullName evidence="5">Basic helix-loop-helix protein</fullName>
    </alternativeName>
</protein>
<dbReference type="GO" id="GO:0003700">
    <property type="term" value="F:DNA-binding transcription factor activity"/>
    <property type="evidence" value="ECO:0007669"/>
    <property type="project" value="InterPro"/>
</dbReference>
<keyword evidence="4 5" id="KW-0539">Nucleus</keyword>
<dbReference type="SUPFAM" id="SSF47459">
    <property type="entry name" value="HLH, helix-loop-helix DNA-binding domain"/>
    <property type="match status" value="1"/>
</dbReference>
<dbReference type="SMART" id="SM00353">
    <property type="entry name" value="HLH"/>
    <property type="match status" value="1"/>
</dbReference>
<dbReference type="PANTHER" id="PTHR11514">
    <property type="entry name" value="MYC"/>
    <property type="match status" value="1"/>
</dbReference>
<keyword evidence="10" id="KW-1185">Reference proteome</keyword>
<keyword evidence="2 5" id="KW-0805">Transcription regulation</keyword>
<evidence type="ECO:0000256" key="1">
    <source>
        <dbReference type="ARBA" id="ARBA00004123"/>
    </source>
</evidence>
<feature type="coiled-coil region" evidence="6">
    <location>
        <begin position="482"/>
        <end position="509"/>
    </location>
</feature>
<evidence type="ECO:0000256" key="3">
    <source>
        <dbReference type="ARBA" id="ARBA00023163"/>
    </source>
</evidence>
<name>A0A5N5NRE7_9ROSI</name>
<dbReference type="InterPro" id="IPR011598">
    <property type="entry name" value="bHLH_dom"/>
</dbReference>
<comment type="subcellular location">
    <subcellularLocation>
        <location evidence="1 5">Nucleus</location>
    </subcellularLocation>
</comment>
<dbReference type="PROSITE" id="PS50888">
    <property type="entry name" value="BHLH"/>
    <property type="match status" value="1"/>
</dbReference>
<dbReference type="GO" id="GO:0000976">
    <property type="term" value="F:transcription cis-regulatory region binding"/>
    <property type="evidence" value="ECO:0007669"/>
    <property type="project" value="TreeGrafter"/>
</dbReference>
<dbReference type="GO" id="GO:0005634">
    <property type="term" value="C:nucleus"/>
    <property type="evidence" value="ECO:0007669"/>
    <property type="project" value="UniProtKB-SubCell"/>
</dbReference>
<evidence type="ECO:0000313" key="10">
    <source>
        <dbReference type="Proteomes" id="UP000326939"/>
    </source>
</evidence>
<dbReference type="Gene3D" id="4.10.280.10">
    <property type="entry name" value="Helix-loop-helix DNA-binding domain"/>
    <property type="match status" value="1"/>
</dbReference>
<feature type="compositionally biased region" description="Basic and acidic residues" evidence="7">
    <location>
        <begin position="408"/>
        <end position="430"/>
    </location>
</feature>
<sequence length="614" mass="67736">MKIEAGMGGGAWNDEDKFMVDAVLGSKAFNYLLSNSVANQNLLMVMCGDENLQNKLSDLVDCPNASDFSWNYAIFWQISCSKSGDWVLGWGDGSCREPKEGEESEVTRILNMRLEDETQQRMRKRVIQRLQTLFGESDEDNYALGLDRVTDTEMFFLASMYFSFPRGEGGPGNCYASGKHVWISDALKSGPDYCVRSFLAKSAGFQTIVLVATDVGVVELGSVRSVPESIEMVQSIRSWFSTRSSSIRTKPMAAAAAAMPVVSEKKDENSLFSNFGIVERVEGAPKIFGQDLNISNHGHGFREKLAIRKMEERPSWNAYQNGSRLPFPATRNLVHGSGWAQSFGLKHGTPGEVYGSQATANNLQELVNGAREEFRINHYQGQKQVQVQIDFSGAASGTSVIGRPLNAESEHSDVEASCKEERPGAADDRRPRKRGRKPANGREEPLNHVEAERQRREKLNQRFYALRAVVPNISKMDKASLLGDAISYINELQAKLKKMEAERGKLECIGRDTLDASTNGESHNQAPNIDIQASHDEVTVRVSCPLDSHPASRVIQALKEAQVTVIESKLSSANDTVLHTFVIKSEGSEQLTKDKLMAAFSSESSPLQSLSSTG</sequence>
<dbReference type="InterPro" id="IPR054502">
    <property type="entry name" value="bHLH-TF_ACT-like_plant"/>
</dbReference>
<evidence type="ECO:0000256" key="5">
    <source>
        <dbReference type="RuleBase" id="RU369104"/>
    </source>
</evidence>
<organism evidence="9 10">
    <name type="scientific">Salix brachista</name>
    <dbReference type="NCBI Taxonomy" id="2182728"/>
    <lineage>
        <taxon>Eukaryota</taxon>
        <taxon>Viridiplantae</taxon>
        <taxon>Streptophyta</taxon>
        <taxon>Embryophyta</taxon>
        <taxon>Tracheophyta</taxon>
        <taxon>Spermatophyta</taxon>
        <taxon>Magnoliopsida</taxon>
        <taxon>eudicotyledons</taxon>
        <taxon>Gunneridae</taxon>
        <taxon>Pentapetalae</taxon>
        <taxon>rosids</taxon>
        <taxon>fabids</taxon>
        <taxon>Malpighiales</taxon>
        <taxon>Salicaceae</taxon>
        <taxon>Saliceae</taxon>
        <taxon>Salix</taxon>
    </lineage>
</organism>
<dbReference type="FunFam" id="4.10.280.10:FF:000078">
    <property type="entry name" value="Transcription factor bHLH13"/>
    <property type="match status" value="1"/>
</dbReference>
<evidence type="ECO:0000256" key="7">
    <source>
        <dbReference type="SAM" id="MobiDB-lite"/>
    </source>
</evidence>
<dbReference type="InterPro" id="IPR045084">
    <property type="entry name" value="AIB/MYC-like"/>
</dbReference>